<dbReference type="InterPro" id="IPR038157">
    <property type="entry name" value="FeoA_core_dom"/>
</dbReference>
<evidence type="ECO:0000256" key="8">
    <source>
        <dbReference type="SAM" id="MobiDB-lite"/>
    </source>
</evidence>
<evidence type="ECO:0000259" key="9">
    <source>
        <dbReference type="PROSITE" id="PS50944"/>
    </source>
</evidence>
<reference evidence="10" key="1">
    <citation type="journal article" date="2014" name="Int. J. Syst. Evol. Microbiol.">
        <title>Complete genome sequence of Corynebacterium casei LMG S-19264T (=DSM 44701T), isolated from a smear-ripened cheese.</title>
        <authorList>
            <consortium name="US DOE Joint Genome Institute (JGI-PGF)"/>
            <person name="Walter F."/>
            <person name="Albersmeier A."/>
            <person name="Kalinowski J."/>
            <person name="Ruckert C."/>
        </authorList>
    </citation>
    <scope>NUCLEOTIDE SEQUENCE</scope>
    <source>
        <strain evidence="10">CGMCC 4.7306</strain>
    </source>
</reference>
<keyword evidence="11" id="KW-1185">Reference proteome</keyword>
<evidence type="ECO:0000256" key="2">
    <source>
        <dbReference type="ARBA" id="ARBA00007871"/>
    </source>
</evidence>
<feature type="domain" description="HTH dtxR-type" evidence="9">
    <location>
        <begin position="6"/>
        <end position="67"/>
    </location>
</feature>
<evidence type="ECO:0000313" key="10">
    <source>
        <dbReference type="EMBL" id="GGL56072.1"/>
    </source>
</evidence>
<dbReference type="GO" id="GO:0046914">
    <property type="term" value="F:transition metal ion binding"/>
    <property type="evidence" value="ECO:0007669"/>
    <property type="project" value="InterPro"/>
</dbReference>
<keyword evidence="6" id="KW-0238">DNA-binding</keyword>
<dbReference type="SMART" id="SM00529">
    <property type="entry name" value="HTH_DTXR"/>
    <property type="match status" value="1"/>
</dbReference>
<dbReference type="InterPro" id="IPR001367">
    <property type="entry name" value="Fe_dep_repressor"/>
</dbReference>
<name>A0A917W2N5_9ACTN</name>
<comment type="subunit">
    <text evidence="3">Homodimer.</text>
</comment>
<dbReference type="GO" id="GO:0005737">
    <property type="term" value="C:cytoplasm"/>
    <property type="evidence" value="ECO:0007669"/>
    <property type="project" value="UniProtKB-SubCell"/>
</dbReference>
<dbReference type="SUPFAM" id="SSF50037">
    <property type="entry name" value="C-terminal domain of transcriptional repressors"/>
    <property type="match status" value="1"/>
</dbReference>
<dbReference type="Gene3D" id="1.10.10.10">
    <property type="entry name" value="Winged helix-like DNA-binding domain superfamily/Winged helix DNA-binding domain"/>
    <property type="match status" value="1"/>
</dbReference>
<comment type="similarity">
    <text evidence="2">Belongs to the DtxR/MntR family.</text>
</comment>
<feature type="compositionally biased region" description="Polar residues" evidence="8">
    <location>
        <begin position="143"/>
        <end position="153"/>
    </location>
</feature>
<keyword evidence="5" id="KW-0805">Transcription regulation</keyword>
<dbReference type="PROSITE" id="PS50944">
    <property type="entry name" value="HTH_DTXR"/>
    <property type="match status" value="1"/>
</dbReference>
<dbReference type="Gene3D" id="2.30.30.90">
    <property type="match status" value="1"/>
</dbReference>
<dbReference type="InterPro" id="IPR036390">
    <property type="entry name" value="WH_DNA-bd_sf"/>
</dbReference>
<dbReference type="Proteomes" id="UP000613840">
    <property type="component" value="Unassembled WGS sequence"/>
</dbReference>
<evidence type="ECO:0000256" key="4">
    <source>
        <dbReference type="ARBA" id="ARBA00023004"/>
    </source>
</evidence>
<dbReference type="InterPro" id="IPR022689">
    <property type="entry name" value="Iron_dep_repressor"/>
</dbReference>
<dbReference type="EMBL" id="BMMZ01000002">
    <property type="protein sequence ID" value="GGL56072.1"/>
    <property type="molecule type" value="Genomic_DNA"/>
</dbReference>
<dbReference type="Gene3D" id="1.10.60.10">
    <property type="entry name" value="Iron dependent repressor, metal binding and dimerisation domain"/>
    <property type="match status" value="1"/>
</dbReference>
<evidence type="ECO:0000256" key="1">
    <source>
        <dbReference type="ARBA" id="ARBA00004496"/>
    </source>
</evidence>
<keyword evidence="7" id="KW-0804">Transcription</keyword>
<dbReference type="PANTHER" id="PTHR33238">
    <property type="entry name" value="IRON (METAL) DEPENDENT REPRESSOR, DTXR FAMILY"/>
    <property type="match status" value="1"/>
</dbReference>
<gene>
    <name evidence="10" type="ORF">GCM10011575_13060</name>
</gene>
<dbReference type="InterPro" id="IPR036421">
    <property type="entry name" value="Fe_dep_repressor_sf"/>
</dbReference>
<proteinExistence type="inferred from homology"/>
<dbReference type="PANTHER" id="PTHR33238:SF10">
    <property type="entry name" value="IRON-DEPENDENT REPRESSOR IDER"/>
    <property type="match status" value="1"/>
</dbReference>
<dbReference type="GO" id="GO:0003677">
    <property type="term" value="F:DNA binding"/>
    <property type="evidence" value="ECO:0007669"/>
    <property type="project" value="UniProtKB-KW"/>
</dbReference>
<dbReference type="GO" id="GO:0003700">
    <property type="term" value="F:DNA-binding transcription factor activity"/>
    <property type="evidence" value="ECO:0007669"/>
    <property type="project" value="InterPro"/>
</dbReference>
<evidence type="ECO:0000256" key="5">
    <source>
        <dbReference type="ARBA" id="ARBA00023015"/>
    </source>
</evidence>
<dbReference type="GO" id="GO:0046983">
    <property type="term" value="F:protein dimerization activity"/>
    <property type="evidence" value="ECO:0007669"/>
    <property type="project" value="InterPro"/>
</dbReference>
<evidence type="ECO:0000313" key="11">
    <source>
        <dbReference type="Proteomes" id="UP000613840"/>
    </source>
</evidence>
<dbReference type="Pfam" id="PF02742">
    <property type="entry name" value="Fe_dep_repr_C"/>
    <property type="match status" value="1"/>
</dbReference>
<dbReference type="InterPro" id="IPR008988">
    <property type="entry name" value="Transcriptional_repressor_C"/>
</dbReference>
<dbReference type="GO" id="GO:0045892">
    <property type="term" value="P:negative regulation of DNA-templated transcription"/>
    <property type="evidence" value="ECO:0007669"/>
    <property type="project" value="TreeGrafter"/>
</dbReference>
<accession>A0A917W2N5</accession>
<protein>
    <submittedName>
        <fullName evidence="10">DtxR family transcriptional regulator</fullName>
    </submittedName>
</protein>
<comment type="subcellular location">
    <subcellularLocation>
        <location evidence="1">Cytoplasm</location>
    </subcellularLocation>
</comment>
<evidence type="ECO:0000256" key="3">
    <source>
        <dbReference type="ARBA" id="ARBA00011738"/>
    </source>
</evidence>
<dbReference type="InterPro" id="IPR036388">
    <property type="entry name" value="WH-like_DNA-bd_sf"/>
</dbReference>
<dbReference type="RefSeq" id="WP_229669772.1">
    <property type="nucleotide sequence ID" value="NZ_BMMZ01000002.1"/>
</dbReference>
<dbReference type="AlphaFoldDB" id="A0A917W2N5"/>
<reference evidence="10" key="2">
    <citation type="submission" date="2020-09" db="EMBL/GenBank/DDBJ databases">
        <authorList>
            <person name="Sun Q."/>
            <person name="Zhou Y."/>
        </authorList>
    </citation>
    <scope>NUCLEOTIDE SEQUENCE</scope>
    <source>
        <strain evidence="10">CGMCC 4.7306</strain>
    </source>
</reference>
<dbReference type="InterPro" id="IPR022687">
    <property type="entry name" value="HTH_DTXR"/>
</dbReference>
<dbReference type="InterPro" id="IPR050536">
    <property type="entry name" value="DtxR_MntR_Metal-Reg"/>
</dbReference>
<evidence type="ECO:0000256" key="6">
    <source>
        <dbReference type="ARBA" id="ARBA00023125"/>
    </source>
</evidence>
<comment type="caution">
    <text evidence="10">The sequence shown here is derived from an EMBL/GenBank/DDBJ whole genome shotgun (WGS) entry which is preliminary data.</text>
</comment>
<dbReference type="SUPFAM" id="SSF47979">
    <property type="entry name" value="Iron-dependent repressor protein, dimerization domain"/>
    <property type="match status" value="1"/>
</dbReference>
<evidence type="ECO:0000256" key="7">
    <source>
        <dbReference type="ARBA" id="ARBA00023163"/>
    </source>
</evidence>
<organism evidence="10 11">
    <name type="scientific">Microlunatus endophyticus</name>
    <dbReference type="NCBI Taxonomy" id="1716077"/>
    <lineage>
        <taxon>Bacteria</taxon>
        <taxon>Bacillati</taxon>
        <taxon>Actinomycetota</taxon>
        <taxon>Actinomycetes</taxon>
        <taxon>Propionibacteriales</taxon>
        <taxon>Propionibacteriaceae</taxon>
        <taxon>Microlunatus</taxon>
    </lineage>
</organism>
<feature type="region of interest" description="Disordered" evidence="8">
    <location>
        <begin position="128"/>
        <end position="153"/>
    </location>
</feature>
<dbReference type="SUPFAM" id="SSF46785">
    <property type="entry name" value="Winged helix' DNA-binding domain"/>
    <property type="match status" value="1"/>
</dbReference>
<dbReference type="Pfam" id="PF01325">
    <property type="entry name" value="Fe_dep_repress"/>
    <property type="match status" value="1"/>
</dbReference>
<sequence>MPVDDLVNTAEMYLKAMLELEEEGVVAMRARLVERFEQASPTVSQTVERLQRHGLVEVEADRHLTLTDLGRRTAASVMRKHRLAEVFLEQVVGFDWELLHEEACRWEHVMSDQLADRLDELLGHPRVTPYGNPVRAPHPDRPATSTDRPQNLTRLGADLDDKLTARIIWIGEPLQADTAALASLRQHGLLPGTEVTISAADGHWVTLRRACDDFDLELPYELAVHLFAMAEVPAPLTADA</sequence>
<keyword evidence="4" id="KW-0408">Iron</keyword>